<dbReference type="PANTHER" id="PTHR37285">
    <property type="entry name" value="SPORE WALL MATURATION PROTEIN DIT1"/>
    <property type="match status" value="1"/>
</dbReference>
<comment type="caution">
    <text evidence="1">The sequence shown here is derived from an EMBL/GenBank/DDBJ whole genome shotgun (WGS) entry which is preliminary data.</text>
</comment>
<gene>
    <name evidence="1" type="ORF">BCR34DRAFT_488544</name>
</gene>
<dbReference type="InterPro" id="IPR007817">
    <property type="entry name" value="Isocyanide_synthase_DIT1"/>
</dbReference>
<dbReference type="EMBL" id="MCFA01000098">
    <property type="protein sequence ID" value="ORY08601.1"/>
    <property type="molecule type" value="Genomic_DNA"/>
</dbReference>
<reference evidence="1 2" key="1">
    <citation type="submission" date="2016-07" db="EMBL/GenBank/DDBJ databases">
        <title>Pervasive Adenine N6-methylation of Active Genes in Fungi.</title>
        <authorList>
            <consortium name="DOE Joint Genome Institute"/>
            <person name="Mondo S.J."/>
            <person name="Dannebaum R.O."/>
            <person name="Kuo R.C."/>
            <person name="Labutti K."/>
            <person name="Haridas S."/>
            <person name="Kuo A."/>
            <person name="Salamov A."/>
            <person name="Ahrendt S.R."/>
            <person name="Lipzen A."/>
            <person name="Sullivan W."/>
            <person name="Andreopoulos W.B."/>
            <person name="Clum A."/>
            <person name="Lindquist E."/>
            <person name="Daum C."/>
            <person name="Ramamoorthy G.K."/>
            <person name="Gryganskyi A."/>
            <person name="Culley D."/>
            <person name="Magnuson J.K."/>
            <person name="James T.Y."/>
            <person name="O'Malley M.A."/>
            <person name="Stajich J.E."/>
            <person name="Spatafora J.W."/>
            <person name="Visel A."/>
            <person name="Grigoriev I.V."/>
        </authorList>
    </citation>
    <scope>NUCLEOTIDE SEQUENCE [LARGE SCALE GENOMIC DNA]</scope>
    <source>
        <strain evidence="1 2">CBS 115471</strain>
    </source>
</reference>
<dbReference type="AlphaFoldDB" id="A0A1Y1ZED2"/>
<keyword evidence="2" id="KW-1185">Reference proteome</keyword>
<dbReference type="Pfam" id="PF05141">
    <property type="entry name" value="DIT1_PvcA"/>
    <property type="match status" value="1"/>
</dbReference>
<dbReference type="PANTHER" id="PTHR37285:SF6">
    <property type="entry name" value="BIOSYNTHESIS PROTEIN, PUTATIVE (AFU_ORTHOLOGUE AFUA_5G02660)-RELATED"/>
    <property type="match status" value="1"/>
</dbReference>
<accession>A0A1Y1ZED2</accession>
<proteinExistence type="predicted"/>
<evidence type="ECO:0000313" key="2">
    <source>
        <dbReference type="Proteomes" id="UP000193144"/>
    </source>
</evidence>
<dbReference type="Proteomes" id="UP000193144">
    <property type="component" value="Unassembled WGS sequence"/>
</dbReference>
<evidence type="ECO:0000313" key="1">
    <source>
        <dbReference type="EMBL" id="ORY08601.1"/>
    </source>
</evidence>
<sequence length="371" mass="41475">MEAATVYSPLDDIPRISTDTIHYFDSSTLLPPTYNYVFQEVENFRLAFGILNILERYGRHIDPNTSKQSSFWVGKGLFLPRVYHHVRLRQTIPLTLPAFPCKSPNNVDKVLGHLPDLGEELALRRLNSLAVDIGRVYKPGAYVNIATDGILFNDILGVPDEICWEYGEALKSIIAEGSLTRIRLLQPMNLLGIIPGKIISRHEYLSATFSCRLSLERRFAPSEDTLTKAINNPTSQDTCLTYRGMLRFLSSDLGSSASLLGLGRNAKGKVLRGMARKMMQQSEAFTLAIRTLRPLDVRLSMHPSSGAVKLSIPLIPGPDGGFQKSPWHSCVVVGVNGACRMAHVSEVRDTHDLVFHRGQPWFYRERRSLVG</sequence>
<protein>
    <submittedName>
        <fullName evidence="1">Pyoverdine/dityrosine biosynthesis protein-domain-containing protein</fullName>
    </submittedName>
</protein>
<dbReference type="STRING" id="1231657.A0A1Y1ZED2"/>
<name>A0A1Y1ZED2_9PLEO</name>
<organism evidence="1 2">
    <name type="scientific">Clohesyomyces aquaticus</name>
    <dbReference type="NCBI Taxonomy" id="1231657"/>
    <lineage>
        <taxon>Eukaryota</taxon>
        <taxon>Fungi</taxon>
        <taxon>Dikarya</taxon>
        <taxon>Ascomycota</taxon>
        <taxon>Pezizomycotina</taxon>
        <taxon>Dothideomycetes</taxon>
        <taxon>Pleosporomycetidae</taxon>
        <taxon>Pleosporales</taxon>
        <taxon>Lindgomycetaceae</taxon>
        <taxon>Clohesyomyces</taxon>
    </lineage>
</organism>
<dbReference type="OrthoDB" id="429813at2759"/>